<evidence type="ECO:0000256" key="1">
    <source>
        <dbReference type="SAM" id="MobiDB-lite"/>
    </source>
</evidence>
<feature type="signal peptide" evidence="2">
    <location>
        <begin position="1"/>
        <end position="21"/>
    </location>
</feature>
<feature type="chain" id="PRO_5046923071" description="Lipoprotein" evidence="2">
    <location>
        <begin position="22"/>
        <end position="101"/>
    </location>
</feature>
<evidence type="ECO:0000313" key="4">
    <source>
        <dbReference type="Proteomes" id="UP001501057"/>
    </source>
</evidence>
<accession>A0ABN2JHU7</accession>
<keyword evidence="4" id="KW-1185">Reference proteome</keyword>
<keyword evidence="2" id="KW-0732">Signal</keyword>
<gene>
    <name evidence="3" type="ORF">GCM10009710_05480</name>
</gene>
<proteinExistence type="predicted"/>
<feature type="region of interest" description="Disordered" evidence="1">
    <location>
        <begin position="76"/>
        <end position="101"/>
    </location>
</feature>
<dbReference type="EMBL" id="BAAAME010000002">
    <property type="protein sequence ID" value="GAA1727734.1"/>
    <property type="molecule type" value="Genomic_DNA"/>
</dbReference>
<organism evidence="3 4">
    <name type="scientific">Aeromicrobium alkaliterrae</name>
    <dbReference type="NCBI Taxonomy" id="302168"/>
    <lineage>
        <taxon>Bacteria</taxon>
        <taxon>Bacillati</taxon>
        <taxon>Actinomycetota</taxon>
        <taxon>Actinomycetes</taxon>
        <taxon>Propionibacteriales</taxon>
        <taxon>Nocardioidaceae</taxon>
        <taxon>Aeromicrobium</taxon>
    </lineage>
</organism>
<evidence type="ECO:0000313" key="3">
    <source>
        <dbReference type="EMBL" id="GAA1727734.1"/>
    </source>
</evidence>
<evidence type="ECO:0008006" key="5">
    <source>
        <dbReference type="Google" id="ProtNLM"/>
    </source>
</evidence>
<protein>
    <recommendedName>
        <fullName evidence="5">Lipoprotein</fullName>
    </recommendedName>
</protein>
<sequence length="101" mass="10532">MKKTIALAASAGLIVFTAACGGGGRPSVDEISEALKDDSTFGSDAVPDEAVDCIAEKFHESDISDEALQALIDGDEDYEESKSDRDAATEISDEITECVTG</sequence>
<dbReference type="Proteomes" id="UP001501057">
    <property type="component" value="Unassembled WGS sequence"/>
</dbReference>
<name>A0ABN2JHU7_9ACTN</name>
<feature type="compositionally biased region" description="Acidic residues" evidence="1">
    <location>
        <begin position="91"/>
        <end position="101"/>
    </location>
</feature>
<evidence type="ECO:0000256" key="2">
    <source>
        <dbReference type="SAM" id="SignalP"/>
    </source>
</evidence>
<dbReference type="RefSeq" id="WP_344197490.1">
    <property type="nucleotide sequence ID" value="NZ_BAAAME010000002.1"/>
</dbReference>
<reference evidence="3 4" key="1">
    <citation type="journal article" date="2019" name="Int. J. Syst. Evol. Microbiol.">
        <title>The Global Catalogue of Microorganisms (GCM) 10K type strain sequencing project: providing services to taxonomists for standard genome sequencing and annotation.</title>
        <authorList>
            <consortium name="The Broad Institute Genomics Platform"/>
            <consortium name="The Broad Institute Genome Sequencing Center for Infectious Disease"/>
            <person name="Wu L."/>
            <person name="Ma J."/>
        </authorList>
    </citation>
    <scope>NUCLEOTIDE SEQUENCE [LARGE SCALE GENOMIC DNA]</scope>
    <source>
        <strain evidence="3 4">JCM 13518</strain>
    </source>
</reference>
<dbReference type="PROSITE" id="PS51257">
    <property type="entry name" value="PROKAR_LIPOPROTEIN"/>
    <property type="match status" value="1"/>
</dbReference>
<comment type="caution">
    <text evidence="3">The sequence shown here is derived from an EMBL/GenBank/DDBJ whole genome shotgun (WGS) entry which is preliminary data.</text>
</comment>